<dbReference type="AlphaFoldDB" id="A0A919L2K5"/>
<keyword evidence="1" id="KW-0472">Membrane</keyword>
<evidence type="ECO:0008006" key="4">
    <source>
        <dbReference type="Google" id="ProtNLM"/>
    </source>
</evidence>
<name>A0A919L2K5_9ACTN</name>
<dbReference type="EMBL" id="BNBO01000047">
    <property type="protein sequence ID" value="GHH80501.1"/>
    <property type="molecule type" value="Genomic_DNA"/>
</dbReference>
<comment type="caution">
    <text evidence="2">The sequence shown here is derived from an EMBL/GenBank/DDBJ whole genome shotgun (WGS) entry which is preliminary data.</text>
</comment>
<sequence>MLSLREQLILEELESDFAGDRSWCRWGRAVRVRLVGVWRLRWVLCSVLLVLAGTVGLSVCVVLDRVGWGVLAGAAGWSAAAGAVARQFRPTEDAPRAR</sequence>
<organism evidence="2 3">
    <name type="scientific">Kitasatospora indigofera</name>
    <dbReference type="NCBI Taxonomy" id="67307"/>
    <lineage>
        <taxon>Bacteria</taxon>
        <taxon>Bacillati</taxon>
        <taxon>Actinomycetota</taxon>
        <taxon>Actinomycetes</taxon>
        <taxon>Kitasatosporales</taxon>
        <taxon>Streptomycetaceae</taxon>
        <taxon>Kitasatospora</taxon>
    </lineage>
</organism>
<reference evidence="2" key="2">
    <citation type="submission" date="2020-09" db="EMBL/GenBank/DDBJ databases">
        <authorList>
            <person name="Sun Q."/>
            <person name="Ohkuma M."/>
        </authorList>
    </citation>
    <scope>NUCLEOTIDE SEQUENCE</scope>
    <source>
        <strain evidence="2">JCM 4646</strain>
    </source>
</reference>
<keyword evidence="1" id="KW-0812">Transmembrane</keyword>
<proteinExistence type="predicted"/>
<dbReference type="Proteomes" id="UP000617734">
    <property type="component" value="Unassembled WGS sequence"/>
</dbReference>
<evidence type="ECO:0000256" key="1">
    <source>
        <dbReference type="SAM" id="Phobius"/>
    </source>
</evidence>
<feature type="transmembrane region" description="Helical" evidence="1">
    <location>
        <begin position="40"/>
        <end position="62"/>
    </location>
</feature>
<keyword evidence="3" id="KW-1185">Reference proteome</keyword>
<protein>
    <recommendedName>
        <fullName evidence="4">DUF3040 domain-containing protein</fullName>
    </recommendedName>
</protein>
<keyword evidence="1" id="KW-1133">Transmembrane helix</keyword>
<feature type="transmembrane region" description="Helical" evidence="1">
    <location>
        <begin position="68"/>
        <end position="88"/>
    </location>
</feature>
<gene>
    <name evidence="2" type="ORF">GCM10018781_61160</name>
</gene>
<accession>A0A919L2K5</accession>
<evidence type="ECO:0000313" key="2">
    <source>
        <dbReference type="EMBL" id="GHH80501.1"/>
    </source>
</evidence>
<reference evidence="2" key="1">
    <citation type="journal article" date="2014" name="Int. J. Syst. Evol. Microbiol.">
        <title>Complete genome sequence of Corynebacterium casei LMG S-19264T (=DSM 44701T), isolated from a smear-ripened cheese.</title>
        <authorList>
            <consortium name="US DOE Joint Genome Institute (JGI-PGF)"/>
            <person name="Walter F."/>
            <person name="Albersmeier A."/>
            <person name="Kalinowski J."/>
            <person name="Ruckert C."/>
        </authorList>
    </citation>
    <scope>NUCLEOTIDE SEQUENCE</scope>
    <source>
        <strain evidence="2">JCM 4646</strain>
    </source>
</reference>
<evidence type="ECO:0000313" key="3">
    <source>
        <dbReference type="Proteomes" id="UP000617734"/>
    </source>
</evidence>